<dbReference type="Proteomes" id="UP000281553">
    <property type="component" value="Unassembled WGS sequence"/>
</dbReference>
<accession>A0A3P7NCJ3</accession>
<reference evidence="3 4" key="1">
    <citation type="submission" date="2018-11" db="EMBL/GenBank/DDBJ databases">
        <authorList>
            <consortium name="Pathogen Informatics"/>
        </authorList>
    </citation>
    <scope>NUCLEOTIDE SEQUENCE [LARGE SCALE GENOMIC DNA]</scope>
</reference>
<feature type="region of interest" description="Disordered" evidence="1">
    <location>
        <begin position="31"/>
        <end position="64"/>
    </location>
</feature>
<name>A0A3P7NCJ3_DIBLA</name>
<evidence type="ECO:0000256" key="2">
    <source>
        <dbReference type="SAM" id="SignalP"/>
    </source>
</evidence>
<evidence type="ECO:0000256" key="1">
    <source>
        <dbReference type="SAM" id="MobiDB-lite"/>
    </source>
</evidence>
<organism evidence="3 4">
    <name type="scientific">Dibothriocephalus latus</name>
    <name type="common">Fish tapeworm</name>
    <name type="synonym">Diphyllobothrium latum</name>
    <dbReference type="NCBI Taxonomy" id="60516"/>
    <lineage>
        <taxon>Eukaryota</taxon>
        <taxon>Metazoa</taxon>
        <taxon>Spiralia</taxon>
        <taxon>Lophotrochozoa</taxon>
        <taxon>Platyhelminthes</taxon>
        <taxon>Cestoda</taxon>
        <taxon>Eucestoda</taxon>
        <taxon>Diphyllobothriidea</taxon>
        <taxon>Diphyllobothriidae</taxon>
        <taxon>Dibothriocephalus</taxon>
    </lineage>
</organism>
<keyword evidence="2" id="KW-0732">Signal</keyword>
<keyword evidence="4" id="KW-1185">Reference proteome</keyword>
<gene>
    <name evidence="3" type="ORF">DILT_LOCUS17450</name>
</gene>
<feature type="compositionally biased region" description="Basic and acidic residues" evidence="1">
    <location>
        <begin position="53"/>
        <end position="64"/>
    </location>
</feature>
<feature type="chain" id="PRO_5018176134" evidence="2">
    <location>
        <begin position="26"/>
        <end position="118"/>
    </location>
</feature>
<feature type="region of interest" description="Disordered" evidence="1">
    <location>
        <begin position="95"/>
        <end position="118"/>
    </location>
</feature>
<protein>
    <submittedName>
        <fullName evidence="3">Uncharacterized protein</fullName>
    </submittedName>
</protein>
<evidence type="ECO:0000313" key="4">
    <source>
        <dbReference type="Proteomes" id="UP000281553"/>
    </source>
</evidence>
<dbReference type="EMBL" id="UYRU01091882">
    <property type="protein sequence ID" value="VDN37870.1"/>
    <property type="molecule type" value="Genomic_DNA"/>
</dbReference>
<proteinExistence type="predicted"/>
<sequence length="118" mass="12630">MAVMISVASLFSALLVFSSIIGSEARPTTVHPKVLEDGNDSETYGTDAPADSAVKDTPPEGKLEVVKPTDDTVVREKRYFQLLLPLLPLFLTFTPPPFQPSPPPPPPPPVPPPPSLFG</sequence>
<feature type="signal peptide" evidence="2">
    <location>
        <begin position="1"/>
        <end position="25"/>
    </location>
</feature>
<evidence type="ECO:0000313" key="3">
    <source>
        <dbReference type="EMBL" id="VDN37870.1"/>
    </source>
</evidence>
<dbReference type="AlphaFoldDB" id="A0A3P7NCJ3"/>